<keyword evidence="9 13" id="KW-0418">Kinase</keyword>
<keyword evidence="5 13" id="KW-0444">Lipid biosynthesis</keyword>
<evidence type="ECO:0000256" key="8">
    <source>
        <dbReference type="ARBA" id="ARBA00022741"/>
    </source>
</evidence>
<dbReference type="UniPathway" id="UPA00359">
    <property type="reaction ID" value="UER00482"/>
</dbReference>
<evidence type="ECO:0000256" key="3">
    <source>
        <dbReference type="ARBA" id="ARBA00012071"/>
    </source>
</evidence>
<evidence type="ECO:0000256" key="9">
    <source>
        <dbReference type="ARBA" id="ARBA00022777"/>
    </source>
</evidence>
<evidence type="ECO:0000313" key="14">
    <source>
        <dbReference type="EMBL" id="CAJ54649.1"/>
    </source>
</evidence>
<evidence type="ECO:0000256" key="1">
    <source>
        <dbReference type="ARBA" id="ARBA00002274"/>
    </source>
</evidence>
<dbReference type="GO" id="GO:0005886">
    <property type="term" value="C:plasma membrane"/>
    <property type="evidence" value="ECO:0007669"/>
    <property type="project" value="TreeGrafter"/>
</dbReference>
<keyword evidence="8 13" id="KW-0547">Nucleotide-binding</keyword>
<reference evidence="14 15" key="1">
    <citation type="submission" date="2005-11" db="EMBL/GenBank/DDBJ databases">
        <title>The complete genome sequence of Lawsonia intracellularis: the causative agent of proliferative enteropathy.</title>
        <authorList>
            <person name="Kaur K."/>
            <person name="Zhang Q."/>
            <person name="Beckler D."/>
            <person name="Munir S."/>
            <person name="Li L."/>
            <person name="Kinsley K."/>
            <person name="Herron L."/>
            <person name="Peterson A."/>
            <person name="May B."/>
            <person name="Singh S."/>
            <person name="Gebhart C."/>
            <person name="Kapur V."/>
        </authorList>
    </citation>
    <scope>NUCLEOTIDE SEQUENCE [LARGE SCALE GENOMIC DNA]</scope>
    <source>
        <strain evidence="14 15">PHE/MN1-00</strain>
    </source>
</reference>
<keyword evidence="11 13" id="KW-0443">Lipid metabolism</keyword>
<dbReference type="NCBIfam" id="TIGR00682">
    <property type="entry name" value="lpxK"/>
    <property type="match status" value="1"/>
</dbReference>
<dbReference type="eggNOG" id="COG1663">
    <property type="taxonomic scope" value="Bacteria"/>
</dbReference>
<evidence type="ECO:0000256" key="6">
    <source>
        <dbReference type="ARBA" id="ARBA00022556"/>
    </source>
</evidence>
<dbReference type="OrthoDB" id="9766423at2"/>
<dbReference type="KEGG" id="lip:LI0595"/>
<evidence type="ECO:0000256" key="4">
    <source>
        <dbReference type="ARBA" id="ARBA00016436"/>
    </source>
</evidence>
<dbReference type="HOGENOM" id="CLU_038816_6_1_7"/>
<dbReference type="PANTHER" id="PTHR42724:SF1">
    <property type="entry name" value="TETRAACYLDISACCHARIDE 4'-KINASE, MITOCHONDRIAL-RELATED"/>
    <property type="match status" value="1"/>
</dbReference>
<dbReference type="GO" id="GO:0005524">
    <property type="term" value="F:ATP binding"/>
    <property type="evidence" value="ECO:0007669"/>
    <property type="project" value="UniProtKB-UniRule"/>
</dbReference>
<evidence type="ECO:0000256" key="5">
    <source>
        <dbReference type="ARBA" id="ARBA00022516"/>
    </source>
</evidence>
<dbReference type="SUPFAM" id="SSF52540">
    <property type="entry name" value="P-loop containing nucleoside triphosphate hydrolases"/>
    <property type="match status" value="1"/>
</dbReference>
<dbReference type="AlphaFoldDB" id="Q1MQS8"/>
<dbReference type="Pfam" id="PF02606">
    <property type="entry name" value="LpxK"/>
    <property type="match status" value="1"/>
</dbReference>
<comment type="similarity">
    <text evidence="13">Belongs to the LpxK family.</text>
</comment>
<comment type="catalytic activity">
    <reaction evidence="13">
        <text>a lipid A disaccharide + ATP = a lipid IVA + ADP + H(+)</text>
        <dbReference type="Rhea" id="RHEA:67840"/>
        <dbReference type="ChEBI" id="CHEBI:15378"/>
        <dbReference type="ChEBI" id="CHEBI:30616"/>
        <dbReference type="ChEBI" id="CHEBI:176343"/>
        <dbReference type="ChEBI" id="CHEBI:176425"/>
        <dbReference type="ChEBI" id="CHEBI:456216"/>
        <dbReference type="EC" id="2.7.1.130"/>
    </reaction>
</comment>
<keyword evidence="10 13" id="KW-0067">ATP-binding</keyword>
<dbReference type="InterPro" id="IPR027417">
    <property type="entry name" value="P-loop_NTPase"/>
</dbReference>
<evidence type="ECO:0000256" key="7">
    <source>
        <dbReference type="ARBA" id="ARBA00022679"/>
    </source>
</evidence>
<dbReference type="HAMAP" id="MF_00409">
    <property type="entry name" value="LpxK"/>
    <property type="match status" value="1"/>
</dbReference>
<evidence type="ECO:0000256" key="2">
    <source>
        <dbReference type="ARBA" id="ARBA00004870"/>
    </source>
</evidence>
<dbReference type="GO" id="GO:0009244">
    <property type="term" value="P:lipopolysaccharide core region biosynthetic process"/>
    <property type="evidence" value="ECO:0007669"/>
    <property type="project" value="TreeGrafter"/>
</dbReference>
<evidence type="ECO:0000256" key="13">
    <source>
        <dbReference type="HAMAP-Rule" id="MF_00409"/>
    </source>
</evidence>
<dbReference type="Proteomes" id="UP000002430">
    <property type="component" value="Chromosome"/>
</dbReference>
<name>Q1MQS8_LAWIP</name>
<sequence length="484" mass="55198">MDFIELQKNLGFILLPLSYLYTLVMRIRRAIGKIGLLGRLDPYCPCISVGNISWGGTGKTPVIDWLLDWAEQKQLSVSVLTRGYKSDNSSTILPLYVKPHHKPKEVGDEPLMLALEHPNASILVDPNRIRSGRYAVQVLKPDLLLLDDGFQQVGVKKTLDFVLLSEEDLTKQWNRVIPAGSWREGSQALEDASAFLIKADKEKMQSLLPIIQNRLFHFGKPVFSFYLKPVLLKGAGLSEAVTAKEFAGRSYILVTGVGNPNQVLHTVESYLGYSPETHIIFSDHHRYTFQDINRLLSFNLPIICTMKDFVKLQWLPVSELWGLQVKTVFEGYLWSKYSFPQWLAALWDEKHHNIVDSLGEDIEDYKGFNSSVTLFFEEQGEESIPPEYEQSIQDKAVSNDLIIFDDERSDVDEVSVIQNNNNVEVQHTDDHEEIDNMRTTVILPESPQNLYHGSHVMDEATFSNKRERDILRNDSNDNNSERAT</sequence>
<accession>Q1MQS8</accession>
<dbReference type="RefSeq" id="WP_011526678.1">
    <property type="nucleotide sequence ID" value="NC_008011.1"/>
</dbReference>
<evidence type="ECO:0000256" key="11">
    <source>
        <dbReference type="ARBA" id="ARBA00023098"/>
    </source>
</evidence>
<dbReference type="InterPro" id="IPR003758">
    <property type="entry name" value="LpxK"/>
</dbReference>
<protein>
    <recommendedName>
        <fullName evidence="4 13">Tetraacyldisaccharide 4'-kinase</fullName>
        <ecNumber evidence="3 13">2.7.1.130</ecNumber>
    </recommendedName>
    <alternativeName>
        <fullName evidence="12 13">Lipid A 4'-kinase</fullName>
    </alternativeName>
</protein>
<keyword evidence="15" id="KW-1185">Reference proteome</keyword>
<keyword evidence="7 13" id="KW-0808">Transferase</keyword>
<comment type="function">
    <text evidence="1 13">Transfers the gamma-phosphate of ATP to the 4'-position of a tetraacyldisaccharide 1-phosphate intermediate (termed DS-1-P) to form tetraacyldisaccharide 1,4'-bis-phosphate (lipid IVA).</text>
</comment>
<proteinExistence type="inferred from homology"/>
<dbReference type="GO" id="GO:0009029">
    <property type="term" value="F:lipid-A 4'-kinase activity"/>
    <property type="evidence" value="ECO:0007669"/>
    <property type="project" value="UniProtKB-UniRule"/>
</dbReference>
<dbReference type="STRING" id="363253.LI0595"/>
<dbReference type="GO" id="GO:0009245">
    <property type="term" value="P:lipid A biosynthetic process"/>
    <property type="evidence" value="ECO:0007669"/>
    <property type="project" value="UniProtKB-UniRule"/>
</dbReference>
<dbReference type="EC" id="2.7.1.130" evidence="3 13"/>
<feature type="binding site" evidence="13">
    <location>
        <begin position="53"/>
        <end position="60"/>
    </location>
    <ligand>
        <name>ATP</name>
        <dbReference type="ChEBI" id="CHEBI:30616"/>
    </ligand>
</feature>
<gene>
    <name evidence="13 14" type="primary">lpxK</name>
    <name evidence="14" type="ordered locus">LI0595</name>
</gene>
<dbReference type="EMBL" id="AM180252">
    <property type="protein sequence ID" value="CAJ54649.1"/>
    <property type="molecule type" value="Genomic_DNA"/>
</dbReference>
<organism evidence="14 15">
    <name type="scientific">Lawsonia intracellularis (strain PHE/MN1-00)</name>
    <dbReference type="NCBI Taxonomy" id="363253"/>
    <lineage>
        <taxon>Bacteria</taxon>
        <taxon>Pseudomonadati</taxon>
        <taxon>Thermodesulfobacteriota</taxon>
        <taxon>Desulfovibrionia</taxon>
        <taxon>Desulfovibrionales</taxon>
        <taxon>Desulfovibrionaceae</taxon>
        <taxon>Lawsonia</taxon>
    </lineage>
</organism>
<evidence type="ECO:0000313" key="15">
    <source>
        <dbReference type="Proteomes" id="UP000002430"/>
    </source>
</evidence>
<comment type="pathway">
    <text evidence="2 13">Glycolipid biosynthesis; lipid IV(A) biosynthesis; lipid IV(A) from (3R)-3-hydroxytetradecanoyl-[acyl-carrier-protein] and UDP-N-acetyl-alpha-D-glucosamine: step 6/6.</text>
</comment>
<evidence type="ECO:0000256" key="12">
    <source>
        <dbReference type="ARBA" id="ARBA00029757"/>
    </source>
</evidence>
<dbReference type="PANTHER" id="PTHR42724">
    <property type="entry name" value="TETRAACYLDISACCHARIDE 4'-KINASE"/>
    <property type="match status" value="1"/>
</dbReference>
<keyword evidence="6 13" id="KW-0441">Lipid A biosynthesis</keyword>
<evidence type="ECO:0000256" key="10">
    <source>
        <dbReference type="ARBA" id="ARBA00022840"/>
    </source>
</evidence>